<sequence length="400" mass="46794">MIIILLFSQEVYLRLTDYSLGKTKIVIDDFNILSKKEEIFKERELIQMIIMQDLEYSLYFEVFRDTIFLFYAKDKSSIILQGDLTDNEIKIYLRDFFSKGLIFEKRYIKGDLRETSHRISDDVIYTITGEKGISTTKIVFSYKKNRGKELGIIDYDGWNFRGLTDNGNLNLFPEWDRFGKYILFSSYSIDKLELNLYDLTTEKINNLFSYTGLNYSPSLSPDGENICLTMTKDGNAELYLYNIKNNKLLRLTYNNAIDCSPSFSPNGREIAFVSDRSGTPQIYIMDIDGSNTRRLTFSGDYNTSPAWSPRGNLIAYVSREKDNSQQIYITDPNNFYPLKLTYIGNNEEPSFSPDGLHIVFISDRDGKYELWTMNWNGTRQRKLFDKYEVFSPSWSPFFKY</sequence>
<organism evidence="2">
    <name type="scientific">candidate division WOR-3 bacterium</name>
    <dbReference type="NCBI Taxonomy" id="2052148"/>
    <lineage>
        <taxon>Bacteria</taxon>
        <taxon>Bacteria division WOR-3</taxon>
    </lineage>
</organism>
<name>A0A7C4U653_UNCW3</name>
<protein>
    <submittedName>
        <fullName evidence="2">Tol-Pal system beta propeller repeat protein TolB</fullName>
    </submittedName>
</protein>
<dbReference type="EMBL" id="DTHG01000008">
    <property type="protein sequence ID" value="HGW91073.1"/>
    <property type="molecule type" value="Genomic_DNA"/>
</dbReference>
<comment type="similarity">
    <text evidence="1">Belongs to the TolB family.</text>
</comment>
<dbReference type="SUPFAM" id="SSF52964">
    <property type="entry name" value="TolB, N-terminal domain"/>
    <property type="match status" value="1"/>
</dbReference>
<comment type="caution">
    <text evidence="2">The sequence shown here is derived from an EMBL/GenBank/DDBJ whole genome shotgun (WGS) entry which is preliminary data.</text>
</comment>
<dbReference type="Gene3D" id="2.130.10.10">
    <property type="entry name" value="YVTN repeat-like/Quinoprotein amine dehydrogenase"/>
    <property type="match status" value="1"/>
</dbReference>
<dbReference type="Gene3D" id="2.120.10.30">
    <property type="entry name" value="TolB, C-terminal domain"/>
    <property type="match status" value="1"/>
</dbReference>
<evidence type="ECO:0000256" key="1">
    <source>
        <dbReference type="ARBA" id="ARBA00009820"/>
    </source>
</evidence>
<dbReference type="AlphaFoldDB" id="A0A7C4U653"/>
<accession>A0A7C4U653</accession>
<dbReference type="Gene3D" id="3.40.50.10070">
    <property type="entry name" value="TolB, N-terminal domain"/>
    <property type="match status" value="1"/>
</dbReference>
<dbReference type="PANTHER" id="PTHR36842">
    <property type="entry name" value="PROTEIN TOLB HOMOLOG"/>
    <property type="match status" value="1"/>
</dbReference>
<proteinExistence type="inferred from homology"/>
<gene>
    <name evidence="2" type="ORF">ENV67_00845</name>
</gene>
<dbReference type="InterPro" id="IPR015943">
    <property type="entry name" value="WD40/YVTN_repeat-like_dom_sf"/>
</dbReference>
<dbReference type="SUPFAM" id="SSF69304">
    <property type="entry name" value="Tricorn protease N-terminal domain"/>
    <property type="match status" value="1"/>
</dbReference>
<evidence type="ECO:0000313" key="2">
    <source>
        <dbReference type="EMBL" id="HGW91073.1"/>
    </source>
</evidence>
<dbReference type="InterPro" id="IPR011042">
    <property type="entry name" value="6-blade_b-propeller_TolB-like"/>
</dbReference>
<reference evidence="2" key="1">
    <citation type="journal article" date="2020" name="mSystems">
        <title>Genome- and Community-Level Interaction Insights into Carbon Utilization and Element Cycling Functions of Hydrothermarchaeota in Hydrothermal Sediment.</title>
        <authorList>
            <person name="Zhou Z."/>
            <person name="Liu Y."/>
            <person name="Xu W."/>
            <person name="Pan J."/>
            <person name="Luo Z.H."/>
            <person name="Li M."/>
        </authorList>
    </citation>
    <scope>NUCLEOTIDE SEQUENCE [LARGE SCALE GENOMIC DNA]</scope>
    <source>
        <strain evidence="2">SpSt-780</strain>
    </source>
</reference>
<dbReference type="PANTHER" id="PTHR36842:SF1">
    <property type="entry name" value="PROTEIN TOLB"/>
    <property type="match status" value="1"/>
</dbReference>
<dbReference type="Pfam" id="PF07676">
    <property type="entry name" value="PD40"/>
    <property type="match status" value="4"/>
</dbReference>
<dbReference type="InterPro" id="IPR011659">
    <property type="entry name" value="WD40"/>
</dbReference>